<gene>
    <name evidence="4" type="ORF">METZ01_LOCUS364193</name>
</gene>
<dbReference type="Pfam" id="PF05222">
    <property type="entry name" value="AlaDh_PNT_N"/>
    <property type="match status" value="1"/>
</dbReference>
<dbReference type="GO" id="GO:0006524">
    <property type="term" value="P:alanine catabolic process"/>
    <property type="evidence" value="ECO:0007669"/>
    <property type="project" value="TreeGrafter"/>
</dbReference>
<sequence>VIIGVPKEIKADENRVSLPPDKVEILVGEGHKVLVESAAGSGSGFSDETYLDRAGATIVDDPEEIYGESEIIVKVKEPQSSEFNRIQDGQTIFTYLHLAAEPSLVDCLIEKGVTGIAYETVEDRDSKLCLLQPMSEIAGRLVPQIAARLLTNLEGGVGKLLGGIPGSGNCRAFILGGGSVGLNAAVTLAGAGTDVTVADIDLNRLREIDILTRGTIKTIYPTPSAIYDQVAQSDVVVGAAL</sequence>
<accession>A0A382SN78</accession>
<dbReference type="EMBL" id="UINC01130334">
    <property type="protein sequence ID" value="SVD11339.1"/>
    <property type="molecule type" value="Genomic_DNA"/>
</dbReference>
<dbReference type="GO" id="GO:0000286">
    <property type="term" value="F:alanine dehydrogenase activity"/>
    <property type="evidence" value="ECO:0007669"/>
    <property type="project" value="TreeGrafter"/>
</dbReference>
<proteinExistence type="predicted"/>
<dbReference type="AlphaFoldDB" id="A0A382SN78"/>
<feature type="domain" description="Alanine dehydrogenase/pyridine nucleotide transhydrogenase NAD(H)-binding" evidence="2">
    <location>
        <begin position="150"/>
        <end position="241"/>
    </location>
</feature>
<evidence type="ECO:0000256" key="1">
    <source>
        <dbReference type="ARBA" id="ARBA00023002"/>
    </source>
</evidence>
<dbReference type="SMART" id="SM01002">
    <property type="entry name" value="AlaDh_PNT_C"/>
    <property type="match status" value="1"/>
</dbReference>
<dbReference type="SMART" id="SM01003">
    <property type="entry name" value="AlaDh_PNT_N"/>
    <property type="match status" value="1"/>
</dbReference>
<evidence type="ECO:0000259" key="2">
    <source>
        <dbReference type="SMART" id="SM01002"/>
    </source>
</evidence>
<protein>
    <submittedName>
        <fullName evidence="4">Uncharacterized protein</fullName>
    </submittedName>
</protein>
<dbReference type="SUPFAM" id="SSF52283">
    <property type="entry name" value="Formate/glycerate dehydrogenase catalytic domain-like"/>
    <property type="match status" value="1"/>
</dbReference>
<dbReference type="Pfam" id="PF01262">
    <property type="entry name" value="AlaDh_PNT_C"/>
    <property type="match status" value="1"/>
</dbReference>
<dbReference type="SUPFAM" id="SSF51735">
    <property type="entry name" value="NAD(P)-binding Rossmann-fold domains"/>
    <property type="match status" value="1"/>
</dbReference>
<keyword evidence="1" id="KW-0560">Oxidoreductase</keyword>
<dbReference type="PANTHER" id="PTHR42795">
    <property type="entry name" value="ALANINE DEHYDROGENASE"/>
    <property type="match status" value="1"/>
</dbReference>
<dbReference type="InterPro" id="IPR007886">
    <property type="entry name" value="AlaDH/PNT_N"/>
</dbReference>
<evidence type="ECO:0000313" key="4">
    <source>
        <dbReference type="EMBL" id="SVD11339.1"/>
    </source>
</evidence>
<feature type="non-terminal residue" evidence="4">
    <location>
        <position position="241"/>
    </location>
</feature>
<feature type="non-terminal residue" evidence="4">
    <location>
        <position position="1"/>
    </location>
</feature>
<evidence type="ECO:0000259" key="3">
    <source>
        <dbReference type="SMART" id="SM01003"/>
    </source>
</evidence>
<name>A0A382SN78_9ZZZZ</name>
<dbReference type="InterPro" id="IPR036291">
    <property type="entry name" value="NAD(P)-bd_dom_sf"/>
</dbReference>
<reference evidence="4" key="1">
    <citation type="submission" date="2018-05" db="EMBL/GenBank/DDBJ databases">
        <authorList>
            <person name="Lanie J.A."/>
            <person name="Ng W.-L."/>
            <person name="Kazmierczak K.M."/>
            <person name="Andrzejewski T.M."/>
            <person name="Davidsen T.M."/>
            <person name="Wayne K.J."/>
            <person name="Tettelin H."/>
            <person name="Glass J.I."/>
            <person name="Rusch D."/>
            <person name="Podicherti R."/>
            <person name="Tsui H.-C.T."/>
            <person name="Winkler M.E."/>
        </authorList>
    </citation>
    <scope>NUCLEOTIDE SEQUENCE</scope>
</reference>
<dbReference type="PANTHER" id="PTHR42795:SF1">
    <property type="entry name" value="ALANINE DEHYDROGENASE"/>
    <property type="match status" value="1"/>
</dbReference>
<dbReference type="GO" id="GO:0005886">
    <property type="term" value="C:plasma membrane"/>
    <property type="evidence" value="ECO:0007669"/>
    <property type="project" value="TreeGrafter"/>
</dbReference>
<organism evidence="4">
    <name type="scientific">marine metagenome</name>
    <dbReference type="NCBI Taxonomy" id="408172"/>
    <lineage>
        <taxon>unclassified sequences</taxon>
        <taxon>metagenomes</taxon>
        <taxon>ecological metagenomes</taxon>
    </lineage>
</organism>
<dbReference type="InterPro" id="IPR007698">
    <property type="entry name" value="AlaDH/PNT_NAD(H)-bd"/>
</dbReference>
<dbReference type="Gene3D" id="3.40.50.720">
    <property type="entry name" value="NAD(P)-binding Rossmann-like Domain"/>
    <property type="match status" value="2"/>
</dbReference>
<feature type="domain" description="Alanine dehydrogenase/pyridine nucleotide transhydrogenase N-terminal" evidence="3">
    <location>
        <begin position="4"/>
        <end position="138"/>
    </location>
</feature>